<name>A0AC58HLK1_DANRE</name>
<proteinExistence type="predicted"/>
<reference evidence="2" key="1">
    <citation type="submission" date="2025-08" db="UniProtKB">
        <authorList>
            <consortium name="RefSeq"/>
        </authorList>
    </citation>
    <scope>IDENTIFICATION</scope>
    <source>
        <strain evidence="2">Tuebingen</strain>
        <tissue evidence="2">Fibroblasts and whole tissue</tissue>
    </source>
</reference>
<accession>A0AC58HLK1</accession>
<sequence>MDAVEKRINSIADEAEDALISQEIEEIHRSSRSFCLARYSLSNQLRTGLFGRDACIQTDESELPNIKILAANAEELTKEICVLKEHTEKKLKMIQFQYETKLQEEADALYDNLTEKIKNVENGHKEKISVLRRSYQQQLSNAVQVIRASYKNKGEVDLDCDDTDGAVNNLLNELQEKNLKIECMSEQLKKYEIASEGAEDPEKSRLMSENEKLKDNIDSLHVELQEIHQVLESKEQKLALDLEQLKLEADDSKKALQKMTGQHEQLKMELKVEKESCIEKIKQLKEEMEKEIVHIEAAHMKEKAATEKKLEKLKKAELTTMELVGDTELALKIREFKKAESLQKKEIERLNKQLCMSNQVWEKKFEILTQNFHAIKDEMFLRQRLQRQEAILHNASVSLMMDAPCSPLKSPADGAFKSLRYSTVAPLPRIGARHQHKRNHSTQRERRADVLPGLDSLVTLPDEEDDEVLI</sequence>
<evidence type="ECO:0000313" key="1">
    <source>
        <dbReference type="Proteomes" id="UP000000437"/>
    </source>
</evidence>
<dbReference type="Proteomes" id="UP000000437">
    <property type="component" value="Chromosome 2"/>
</dbReference>
<organism evidence="1 2">
    <name type="scientific">Danio rerio</name>
    <name type="common">Zebrafish</name>
    <name type="synonym">Brachydanio rerio</name>
    <dbReference type="NCBI Taxonomy" id="7955"/>
    <lineage>
        <taxon>Eukaryota</taxon>
        <taxon>Metazoa</taxon>
        <taxon>Chordata</taxon>
        <taxon>Craniata</taxon>
        <taxon>Vertebrata</taxon>
        <taxon>Euteleostomi</taxon>
        <taxon>Actinopterygii</taxon>
        <taxon>Neopterygii</taxon>
        <taxon>Teleostei</taxon>
        <taxon>Ostariophysi</taxon>
        <taxon>Cypriniformes</taxon>
        <taxon>Danionidae</taxon>
        <taxon>Danioninae</taxon>
        <taxon>Danio</taxon>
    </lineage>
</organism>
<gene>
    <name evidence="2" type="primary">si:dkey-188g12.1</name>
</gene>
<dbReference type="RefSeq" id="XP_073782853.1">
    <property type="nucleotide sequence ID" value="XM_073926752.1"/>
</dbReference>
<protein>
    <submittedName>
        <fullName evidence="2">Uncharacterized protein C10orf67 homolog, mitochondrial isoform X1</fullName>
    </submittedName>
</protein>
<evidence type="ECO:0000313" key="2">
    <source>
        <dbReference type="RefSeq" id="XP_073782853.1"/>
    </source>
</evidence>
<keyword evidence="1" id="KW-1185">Reference proteome</keyword>